<feature type="transmembrane region" description="Helical" evidence="4">
    <location>
        <begin position="285"/>
        <end position="303"/>
    </location>
</feature>
<feature type="transmembrane region" description="Helical" evidence="4">
    <location>
        <begin position="109"/>
        <end position="130"/>
    </location>
</feature>
<evidence type="ECO:0000256" key="1">
    <source>
        <dbReference type="ARBA" id="ARBA00022692"/>
    </source>
</evidence>
<evidence type="ECO:0000256" key="3">
    <source>
        <dbReference type="ARBA" id="ARBA00023136"/>
    </source>
</evidence>
<feature type="transmembrane region" description="Helical" evidence="4">
    <location>
        <begin position="85"/>
        <end position="103"/>
    </location>
</feature>
<dbReference type="Pfam" id="PF07690">
    <property type="entry name" value="MFS_1"/>
    <property type="match status" value="1"/>
</dbReference>
<feature type="transmembrane region" description="Helical" evidence="4">
    <location>
        <begin position="258"/>
        <end position="278"/>
    </location>
</feature>
<dbReference type="EMBL" id="CP132354">
    <property type="protein sequence ID" value="WLS81103.1"/>
    <property type="molecule type" value="Genomic_DNA"/>
</dbReference>
<evidence type="ECO:0000256" key="4">
    <source>
        <dbReference type="SAM" id="Phobius"/>
    </source>
</evidence>
<dbReference type="PANTHER" id="PTHR23523:SF2">
    <property type="entry name" value="2-NITROIMIDAZOLE TRANSPORTER"/>
    <property type="match status" value="1"/>
</dbReference>
<feature type="transmembrane region" description="Helical" evidence="4">
    <location>
        <begin position="372"/>
        <end position="391"/>
    </location>
</feature>
<geneLocation type="plasmid" evidence="5 6">
    <name>unnamed1</name>
</geneLocation>
<evidence type="ECO:0000256" key="2">
    <source>
        <dbReference type="ARBA" id="ARBA00022989"/>
    </source>
</evidence>
<dbReference type="RefSeq" id="WP_306213349.1">
    <property type="nucleotide sequence ID" value="NZ_CP132354.1"/>
</dbReference>
<feature type="transmembrane region" description="Helical" evidence="4">
    <location>
        <begin position="350"/>
        <end position="366"/>
    </location>
</feature>
<dbReference type="AlphaFoldDB" id="A0AA50DQ55"/>
<feature type="transmembrane region" description="Helical" evidence="4">
    <location>
        <begin position="309"/>
        <end position="330"/>
    </location>
</feature>
<dbReference type="GO" id="GO:0022857">
    <property type="term" value="F:transmembrane transporter activity"/>
    <property type="evidence" value="ECO:0007669"/>
    <property type="project" value="InterPro"/>
</dbReference>
<dbReference type="CDD" id="cd17339">
    <property type="entry name" value="MFS_NIMT_CynX_like"/>
    <property type="match status" value="1"/>
</dbReference>
<protein>
    <submittedName>
        <fullName evidence="5">MFS transporter</fullName>
    </submittedName>
</protein>
<dbReference type="Proteomes" id="UP001228139">
    <property type="component" value="Plasmid unnamed1"/>
</dbReference>
<evidence type="ECO:0000313" key="6">
    <source>
        <dbReference type="Proteomes" id="UP001228139"/>
    </source>
</evidence>
<sequence length="399" mass="42270">MSVISDKNSLAKNPLFSLTFIGVLLIASNLRAPITAVGPVLHEIAASFNLTGAYTGLLNALPLLIFALASPFAPVLTRKTGLEKALLAALALIAAGCLTRSFFGVMGLWTGTSLIGLGIAVANVLVVPLVKRDFPDHAARCVGLYAATMALTAALSSGIAAPLSELSSTTWRVSVGIWVIPAALALIVWMKVCARADDQADSPVKSTVQGTRSVWKSGVAWYVSMFMALHTMVFYTLIDWYPSMANEHGVSSSAAGFHLFIYQAVAVVANLSTAVFIARLKDQRLLGVVCSLFITSGVAGLLMMPDFSVIWLVLAGIGAGMSMVTCLTLFGLRAREHSQAGQLSGKAQCIGYLIGALGPYLAGILHGHTRTWGSTLMCMLLISLVQAYFAWQAGRNRFV</sequence>
<dbReference type="InterPro" id="IPR052524">
    <property type="entry name" value="MFS_Cyanate_Porter"/>
</dbReference>
<feature type="transmembrane region" description="Helical" evidence="4">
    <location>
        <begin position="142"/>
        <end position="163"/>
    </location>
</feature>
<dbReference type="KEGG" id="epi:Q3V30_21805"/>
<dbReference type="PANTHER" id="PTHR23523">
    <property type="match status" value="1"/>
</dbReference>
<gene>
    <name evidence="5" type="ORF">Q3V30_21805</name>
</gene>
<dbReference type="InterPro" id="IPR011701">
    <property type="entry name" value="MFS"/>
</dbReference>
<keyword evidence="3 4" id="KW-0472">Membrane</keyword>
<proteinExistence type="predicted"/>
<dbReference type="SUPFAM" id="SSF103473">
    <property type="entry name" value="MFS general substrate transporter"/>
    <property type="match status" value="1"/>
</dbReference>
<dbReference type="Gene3D" id="1.20.1250.20">
    <property type="entry name" value="MFS general substrate transporter like domains"/>
    <property type="match status" value="1"/>
</dbReference>
<keyword evidence="2 4" id="KW-1133">Transmembrane helix</keyword>
<name>A0AA50DQ55_9GAMM</name>
<feature type="transmembrane region" description="Helical" evidence="4">
    <location>
        <begin position="52"/>
        <end position="73"/>
    </location>
</feature>
<dbReference type="InterPro" id="IPR036259">
    <property type="entry name" value="MFS_trans_sf"/>
</dbReference>
<reference evidence="5 6" key="1">
    <citation type="submission" date="2023-07" db="EMBL/GenBank/DDBJ databases">
        <title>Pathogenic bacteria of pear tree diseases.</title>
        <authorList>
            <person name="Zhang Z."/>
            <person name="He L."/>
            <person name="Huang R."/>
        </authorList>
    </citation>
    <scope>NUCLEOTIDE SEQUENCE [LARGE SCALE GENOMIC DNA]</scope>
    <source>
        <strain evidence="5 6">DE2</strain>
        <plasmid evidence="5 6">unnamed1</plasmid>
    </source>
</reference>
<feature type="transmembrane region" description="Helical" evidence="4">
    <location>
        <begin position="219"/>
        <end position="238"/>
    </location>
</feature>
<accession>A0AA50DQ55</accession>
<evidence type="ECO:0000313" key="5">
    <source>
        <dbReference type="EMBL" id="WLS81103.1"/>
    </source>
</evidence>
<keyword evidence="1 4" id="KW-0812">Transmembrane</keyword>
<keyword evidence="5" id="KW-0614">Plasmid</keyword>
<feature type="transmembrane region" description="Helical" evidence="4">
    <location>
        <begin position="169"/>
        <end position="189"/>
    </location>
</feature>
<keyword evidence="6" id="KW-1185">Reference proteome</keyword>
<organism evidence="5 6">
    <name type="scientific">Erwinia pyri</name>
    <dbReference type="NCBI Taxonomy" id="3062598"/>
    <lineage>
        <taxon>Bacteria</taxon>
        <taxon>Pseudomonadati</taxon>
        <taxon>Pseudomonadota</taxon>
        <taxon>Gammaproteobacteria</taxon>
        <taxon>Enterobacterales</taxon>
        <taxon>Erwiniaceae</taxon>
        <taxon>Erwinia</taxon>
    </lineage>
</organism>